<dbReference type="AlphaFoldDB" id="A0A918WF33"/>
<sequence length="877" mass="96447">MSRSLKSLVLLLSATSWTQAGENLPPTVSFPLESFERVSPHVLEVQASIDDDGLPADGNKDTAWQLISGSPEGVSISGGNSSKGSFEFHAPGSYILRFIASDGELESSRDFYVGVGDAGITDFRSFEVLDSSYRAARQAWAALREKAYPNGQVSPHAISFDEDDYELEEAREVIVTLLHDGASLRNSLAWFDASDTGESNGRLIWSDVATGPAAPLETGARTSLGLLPAGTKLRFYLIQDGAGHGTTILSQDSQANEGGKVMVAGRFSTGGDSTHYLAFEDRLQGDDSYDDVVLQIEYVEPAHEVLQIPRNLENEEVIASDRGSRGVQALLSREAMDGSDCEVLGGVFQMPAEDISYTFEFLDDRSSMKFTLGVVALDRIWDLCAPSLLFREQAITDAVTIMDDRSLNPGDSVTFEPANYGLLGKRVIFFIIPNNTKEVYLRNAWRYTPRGNGERTKRQPLFTIGEANPNGVDQFLLFSNETQTLMTIEDYCRAESSGEAGEPSDSSFDDIQIKITPALVETELNGAYYGSTIDYTLGYGSSDGLSPSILNYDLRAIMRNARGSSRWDLLFSTLLQPDGAFLTSEFGESLPISPSGALSVNIAWENGERPDYFIEQQRYGADLIETGVILEDAALIADGIKMINWGFDQQASDGSFPGTGDAVHSTSLFLEAAARAGLALRNYKPRAYRRTIRQWRRKVHLTAHWFASADSAGRDVNLEPFGHRYFLRAAALEQSSRFTRDRTLSTFAEEYISEAISLQDADGTFYERGEFDASYQMVGMAFASRYFSVGRNYSLRQDLSLTIWNGISRFLDEVSSEGEIHIGENSRTATETSRSGAAKRFDYKHATKALVFAEEGLLMPGAEEAAALILNYNEVLD</sequence>
<evidence type="ECO:0008006" key="4">
    <source>
        <dbReference type="Google" id="ProtNLM"/>
    </source>
</evidence>
<name>A0A918WF33_9BACT</name>
<accession>A0A918WF33</accession>
<dbReference type="EMBL" id="BMXI01000001">
    <property type="protein sequence ID" value="GHC42170.1"/>
    <property type="molecule type" value="Genomic_DNA"/>
</dbReference>
<comment type="caution">
    <text evidence="2">The sequence shown here is derived from an EMBL/GenBank/DDBJ whole genome shotgun (WGS) entry which is preliminary data.</text>
</comment>
<dbReference type="SUPFAM" id="SSF48230">
    <property type="entry name" value="Chondroitin AC/alginate lyase"/>
    <property type="match status" value="1"/>
</dbReference>
<reference evidence="2" key="2">
    <citation type="submission" date="2020-09" db="EMBL/GenBank/DDBJ databases">
        <authorList>
            <person name="Sun Q."/>
            <person name="Kim S."/>
        </authorList>
    </citation>
    <scope>NUCLEOTIDE SEQUENCE</scope>
    <source>
        <strain evidence="2">KCTC 12988</strain>
    </source>
</reference>
<dbReference type="Proteomes" id="UP000644507">
    <property type="component" value="Unassembled WGS sequence"/>
</dbReference>
<gene>
    <name evidence="2" type="ORF">GCM10007100_03890</name>
</gene>
<evidence type="ECO:0000313" key="3">
    <source>
        <dbReference type="Proteomes" id="UP000644507"/>
    </source>
</evidence>
<keyword evidence="3" id="KW-1185">Reference proteome</keyword>
<evidence type="ECO:0000313" key="2">
    <source>
        <dbReference type="EMBL" id="GHC42170.1"/>
    </source>
</evidence>
<feature type="signal peptide" evidence="1">
    <location>
        <begin position="1"/>
        <end position="20"/>
    </location>
</feature>
<proteinExistence type="predicted"/>
<dbReference type="InterPro" id="IPR008929">
    <property type="entry name" value="Chondroitin_lyas"/>
</dbReference>
<reference evidence="2" key="1">
    <citation type="journal article" date="2014" name="Int. J. Syst. Evol. Microbiol.">
        <title>Complete genome sequence of Corynebacterium casei LMG S-19264T (=DSM 44701T), isolated from a smear-ripened cheese.</title>
        <authorList>
            <consortium name="US DOE Joint Genome Institute (JGI-PGF)"/>
            <person name="Walter F."/>
            <person name="Albersmeier A."/>
            <person name="Kalinowski J."/>
            <person name="Ruckert C."/>
        </authorList>
    </citation>
    <scope>NUCLEOTIDE SEQUENCE</scope>
    <source>
        <strain evidence="2">KCTC 12988</strain>
    </source>
</reference>
<keyword evidence="1" id="KW-0732">Signal</keyword>
<evidence type="ECO:0000256" key="1">
    <source>
        <dbReference type="SAM" id="SignalP"/>
    </source>
</evidence>
<feature type="chain" id="PRO_5036781545" description="Alpha-2-macroglobulin domain-containing protein" evidence="1">
    <location>
        <begin position="21"/>
        <end position="877"/>
    </location>
</feature>
<protein>
    <recommendedName>
        <fullName evidence="4">Alpha-2-macroglobulin domain-containing protein</fullName>
    </recommendedName>
</protein>
<organism evidence="2 3">
    <name type="scientific">Roseibacillus persicicus</name>
    <dbReference type="NCBI Taxonomy" id="454148"/>
    <lineage>
        <taxon>Bacteria</taxon>
        <taxon>Pseudomonadati</taxon>
        <taxon>Verrucomicrobiota</taxon>
        <taxon>Verrucomicrobiia</taxon>
        <taxon>Verrucomicrobiales</taxon>
        <taxon>Verrucomicrobiaceae</taxon>
        <taxon>Roseibacillus</taxon>
    </lineage>
</organism>